<dbReference type="PANTHER" id="PTHR45959">
    <property type="entry name" value="BHLH TRANSCRIPTION FACTOR"/>
    <property type="match status" value="1"/>
</dbReference>
<reference evidence="5" key="1">
    <citation type="submission" date="2019-09" db="EMBL/GenBank/DDBJ databases">
        <authorList>
            <person name="Zhang L."/>
        </authorList>
    </citation>
    <scope>NUCLEOTIDE SEQUENCE</scope>
</reference>
<protein>
    <recommendedName>
        <fullName evidence="4">BHLH domain-containing protein</fullName>
    </recommendedName>
</protein>
<gene>
    <name evidence="5" type="ORF">NYM_LOCUS17954</name>
</gene>
<evidence type="ECO:0000256" key="1">
    <source>
        <dbReference type="ARBA" id="ARBA00023015"/>
    </source>
</evidence>
<feature type="compositionally biased region" description="Polar residues" evidence="3">
    <location>
        <begin position="126"/>
        <end position="146"/>
    </location>
</feature>
<dbReference type="PANTHER" id="PTHR45959:SF2">
    <property type="entry name" value="BHLH TRANSCRIPTION FACTOR"/>
    <property type="match status" value="1"/>
</dbReference>
<dbReference type="Gene3D" id="4.10.280.10">
    <property type="entry name" value="Helix-loop-helix DNA-binding domain"/>
    <property type="match status" value="1"/>
</dbReference>
<dbReference type="SUPFAM" id="SSF47459">
    <property type="entry name" value="HLH, helix-loop-helix DNA-binding domain"/>
    <property type="match status" value="1"/>
</dbReference>
<evidence type="ECO:0000256" key="2">
    <source>
        <dbReference type="ARBA" id="ARBA00023163"/>
    </source>
</evidence>
<dbReference type="PROSITE" id="PS50888">
    <property type="entry name" value="BHLH"/>
    <property type="match status" value="1"/>
</dbReference>
<feature type="region of interest" description="Disordered" evidence="3">
    <location>
        <begin position="126"/>
        <end position="149"/>
    </location>
</feature>
<dbReference type="GO" id="GO:0046983">
    <property type="term" value="F:protein dimerization activity"/>
    <property type="evidence" value="ECO:0007669"/>
    <property type="project" value="InterPro"/>
</dbReference>
<evidence type="ECO:0000313" key="5">
    <source>
        <dbReference type="EMBL" id="VVW24820.1"/>
    </source>
</evidence>
<dbReference type="InterPro" id="IPR011598">
    <property type="entry name" value="bHLH_dom"/>
</dbReference>
<name>A0A5K1CCV3_9MAGN</name>
<accession>A0A5K1CCV3</accession>
<dbReference type="InterPro" id="IPR052610">
    <property type="entry name" value="bHLH_transcription_regulator"/>
</dbReference>
<keyword evidence="1" id="KW-0805">Transcription regulation</keyword>
<sequence length="216" mass="23248">MEEAPAFHLEDFMVGQIAALAGDFQQEQSYSSSFPMAATTFSANDAFGCREAASRPAKMAKTDHGWDYPCLDASPQKHQAAQMLSFYSKPYLHQETNTTFGGGGGFVRGKGEVQEALSMNSEVLTSRPSFSDGQHQTCRSSSSANHGTKRDYVPTAAAAAAVGSTGGRTGGGRPPAQMQDHIIAERKRREKLSQRFIALSAVVPGLKKVLPELKFL</sequence>
<keyword evidence="2" id="KW-0804">Transcription</keyword>
<evidence type="ECO:0000256" key="3">
    <source>
        <dbReference type="SAM" id="MobiDB-lite"/>
    </source>
</evidence>
<organism evidence="5">
    <name type="scientific">Nymphaea colorata</name>
    <name type="common">pocket water lily</name>
    <dbReference type="NCBI Taxonomy" id="210225"/>
    <lineage>
        <taxon>Eukaryota</taxon>
        <taxon>Viridiplantae</taxon>
        <taxon>Streptophyta</taxon>
        <taxon>Embryophyta</taxon>
        <taxon>Tracheophyta</taxon>
        <taxon>Spermatophyta</taxon>
        <taxon>Magnoliopsida</taxon>
        <taxon>Nymphaeales</taxon>
        <taxon>Nymphaeaceae</taxon>
        <taxon>Nymphaea</taxon>
    </lineage>
</organism>
<feature type="domain" description="BHLH" evidence="4">
    <location>
        <begin position="176"/>
        <end position="216"/>
    </location>
</feature>
<dbReference type="EMBL" id="LR721782">
    <property type="protein sequence ID" value="VVW24820.1"/>
    <property type="molecule type" value="Genomic_DNA"/>
</dbReference>
<dbReference type="InterPro" id="IPR036638">
    <property type="entry name" value="HLH_DNA-bd_sf"/>
</dbReference>
<proteinExistence type="predicted"/>
<evidence type="ECO:0000259" key="4">
    <source>
        <dbReference type="PROSITE" id="PS50888"/>
    </source>
</evidence>
<dbReference type="AlphaFoldDB" id="A0A5K1CCV3"/>